<organism evidence="1 2">
    <name type="scientific">Pseudomonas syringae pv. actinidiae</name>
    <dbReference type="NCBI Taxonomy" id="103796"/>
    <lineage>
        <taxon>Bacteria</taxon>
        <taxon>Pseudomonadati</taxon>
        <taxon>Pseudomonadota</taxon>
        <taxon>Gammaproteobacteria</taxon>
        <taxon>Pseudomonadales</taxon>
        <taxon>Pseudomonadaceae</taxon>
        <taxon>Pseudomonas</taxon>
        <taxon>Pseudomonas syringae</taxon>
    </lineage>
</organism>
<comment type="caution">
    <text evidence="1">The sequence shown here is derived from an EMBL/GenBank/DDBJ whole genome shotgun (WGS) entry which is preliminary data.</text>
</comment>
<name>A0A2V0Q8R3_PSESF</name>
<evidence type="ECO:0000313" key="1">
    <source>
        <dbReference type="EMBL" id="GBH09121.1"/>
    </source>
</evidence>
<evidence type="ECO:0000313" key="2">
    <source>
        <dbReference type="Proteomes" id="UP000247480"/>
    </source>
</evidence>
<proteinExistence type="predicted"/>
<dbReference type="EMBL" id="BGJZ01000113">
    <property type="protein sequence ID" value="GBH09121.1"/>
    <property type="molecule type" value="Genomic_DNA"/>
</dbReference>
<gene>
    <name evidence="1" type="ORF">KPSA1_02515</name>
</gene>
<reference evidence="1 2" key="1">
    <citation type="submission" date="2018-04" db="EMBL/GenBank/DDBJ databases">
        <title>Draft genome sequence of Pseudomonas syringae pv. actinidiae biovar 1 strains isolated from kiwifruit in Kagawa prefecture.</title>
        <authorList>
            <person name="Tabuchi M."/>
            <person name="Saito M."/>
            <person name="Fujiwara S."/>
            <person name="Sasa N."/>
            <person name="Akimitsu K."/>
            <person name="Gomi K."/>
            <person name="Konishi-Sugita S."/>
            <person name="Hamano K."/>
            <person name="Kataoka I."/>
        </authorList>
    </citation>
    <scope>NUCLEOTIDE SEQUENCE [LARGE SCALE GENOMIC DNA]</scope>
    <source>
        <strain evidence="1 2">MAFF212206</strain>
    </source>
</reference>
<sequence length="172" mass="18742">MLRLKRGNPQQTKAGDFFRVGLQRFVGQRLHLRGEMLVAGEIQRLRPLPQQLGRSSGQCHRTLEHPCCIAGTILRHVAARQKIQVLGRIRLGLHAALKALGHVGQRGWRLGEFAAQPDPVTGAQMQIAHKAEQRHQHSGQQQHRLAQPGGANGFCAFGVGKQLSGSLGAGVL</sequence>
<dbReference type="AlphaFoldDB" id="A0A2V0Q8R3"/>
<dbReference type="Proteomes" id="UP000247480">
    <property type="component" value="Unassembled WGS sequence"/>
</dbReference>
<protein>
    <submittedName>
        <fullName evidence="1">Uncharacterized protein</fullName>
    </submittedName>
</protein>
<accession>A0A2V0Q8R3</accession>